<comment type="subcellular location">
    <subcellularLocation>
        <location evidence="1">Endomembrane system</location>
        <topology evidence="1">Multi-pass membrane protein</topology>
    </subcellularLocation>
</comment>
<dbReference type="RefSeq" id="WP_169254979.1">
    <property type="nucleotide sequence ID" value="NZ_WTVN01000005.1"/>
</dbReference>
<evidence type="ECO:0000256" key="5">
    <source>
        <dbReference type="SAM" id="Phobius"/>
    </source>
</evidence>
<evidence type="ECO:0000256" key="3">
    <source>
        <dbReference type="ARBA" id="ARBA00022989"/>
    </source>
</evidence>
<dbReference type="InterPro" id="IPR007318">
    <property type="entry name" value="Phopholipid_MeTrfase"/>
</dbReference>
<proteinExistence type="predicted"/>
<evidence type="ECO:0000313" key="7">
    <source>
        <dbReference type="Proteomes" id="UP000623795"/>
    </source>
</evidence>
<feature type="transmembrane region" description="Helical" evidence="5">
    <location>
        <begin position="162"/>
        <end position="179"/>
    </location>
</feature>
<dbReference type="PANTHER" id="PTHR43847:SF1">
    <property type="entry name" value="BLL3993 PROTEIN"/>
    <property type="match status" value="1"/>
</dbReference>
<organism evidence="6 7">
    <name type="scientific">Aromatoleum toluvorans</name>
    <dbReference type="NCBI Taxonomy" id="92002"/>
    <lineage>
        <taxon>Bacteria</taxon>
        <taxon>Pseudomonadati</taxon>
        <taxon>Pseudomonadota</taxon>
        <taxon>Betaproteobacteria</taxon>
        <taxon>Rhodocyclales</taxon>
        <taxon>Rhodocyclaceae</taxon>
        <taxon>Aromatoleum</taxon>
    </lineage>
</organism>
<dbReference type="Proteomes" id="UP000623795">
    <property type="component" value="Unassembled WGS sequence"/>
</dbReference>
<evidence type="ECO:0000256" key="1">
    <source>
        <dbReference type="ARBA" id="ARBA00004127"/>
    </source>
</evidence>
<dbReference type="Gene3D" id="1.20.120.1630">
    <property type="match status" value="1"/>
</dbReference>
<evidence type="ECO:0000256" key="4">
    <source>
        <dbReference type="ARBA" id="ARBA00023136"/>
    </source>
</evidence>
<keyword evidence="2 5" id="KW-0812">Transmembrane</keyword>
<keyword evidence="7" id="KW-1185">Reference proteome</keyword>
<accession>A0ABX1PX26</accession>
<dbReference type="PANTHER" id="PTHR43847">
    <property type="entry name" value="BLL3993 PROTEIN"/>
    <property type="match status" value="1"/>
</dbReference>
<keyword evidence="3 5" id="KW-1133">Transmembrane helix</keyword>
<reference evidence="6 7" key="1">
    <citation type="submission" date="2019-12" db="EMBL/GenBank/DDBJ databases">
        <title>Comparative genomics gives insights into the taxonomy of the Azoarcus-Aromatoleum group and reveals separate origins of nif in the plant-associated Azoarcus and non-plant-associated Aromatoleum sub-groups.</title>
        <authorList>
            <person name="Lafos M."/>
            <person name="Maluk M."/>
            <person name="Batista M."/>
            <person name="Junghare M."/>
            <person name="Carmona M."/>
            <person name="Faoro H."/>
            <person name="Cruz L.M."/>
            <person name="Battistoni F."/>
            <person name="De Souza E."/>
            <person name="Pedrosa F."/>
            <person name="Chen W.-M."/>
            <person name="Poole P.S."/>
            <person name="Dixon R.A."/>
            <person name="James E.K."/>
        </authorList>
    </citation>
    <scope>NUCLEOTIDE SEQUENCE [LARGE SCALE GENOMIC DNA]</scope>
    <source>
        <strain evidence="6 7">Td21</strain>
    </source>
</reference>
<feature type="transmembrane region" description="Helical" evidence="5">
    <location>
        <begin position="12"/>
        <end position="31"/>
    </location>
</feature>
<evidence type="ECO:0000313" key="6">
    <source>
        <dbReference type="EMBL" id="NMG43061.1"/>
    </source>
</evidence>
<evidence type="ECO:0000256" key="2">
    <source>
        <dbReference type="ARBA" id="ARBA00022692"/>
    </source>
</evidence>
<dbReference type="Pfam" id="PF04191">
    <property type="entry name" value="PEMT"/>
    <property type="match status" value="1"/>
</dbReference>
<dbReference type="InterPro" id="IPR052527">
    <property type="entry name" value="Metal_cation-efflux_comp"/>
</dbReference>
<sequence>MKPLEKTAASAHLHRASGVILSILWALFAIAHFNGFHLTGRTSLLMFGLAETAIGVFFLLRTQPKSCTTRPHEWVTALAGTFLPLFLRPTTDTPIAIADWCLVLGSTVQIVGVLSLNRSFALVPALRELKTHGMYRFVRHPIYFSYLINYTSYLTANFSAENLLIILGSIGFLVARVFFEERHLSQTPEYRAYQDRVRWRLLPYVF</sequence>
<comment type="caution">
    <text evidence="6">The sequence shown here is derived from an EMBL/GenBank/DDBJ whole genome shotgun (WGS) entry which is preliminary data.</text>
</comment>
<name>A0ABX1PX26_9RHOO</name>
<keyword evidence="4 5" id="KW-0472">Membrane</keyword>
<dbReference type="EMBL" id="WTVN01000005">
    <property type="protein sequence ID" value="NMG43061.1"/>
    <property type="molecule type" value="Genomic_DNA"/>
</dbReference>
<gene>
    <name evidence="6" type="ORF">GPA22_04870</name>
</gene>
<protein>
    <submittedName>
        <fullName evidence="6">Isoprenylcysteine carboxylmethyltransferase family protein</fullName>
    </submittedName>
</protein>
<feature type="transmembrane region" description="Helical" evidence="5">
    <location>
        <begin position="43"/>
        <end position="60"/>
    </location>
</feature>